<evidence type="ECO:0000256" key="1">
    <source>
        <dbReference type="SAM" id="SignalP"/>
    </source>
</evidence>
<feature type="chain" id="PRO_5046165253" evidence="1">
    <location>
        <begin position="28"/>
        <end position="489"/>
    </location>
</feature>
<evidence type="ECO:0000259" key="2">
    <source>
        <dbReference type="Pfam" id="PF07833"/>
    </source>
</evidence>
<sequence length="489" mass="54869">MKTWLHRSLITTMSLAMLTASSLPVFADEQAAKQEANLDIGILVNGSMLVPLRDITDELNAKLTWNDEQKSITLDRAGSSVFMKIDDPQVQVNGQAKTLEVAPRIEGDKTFVPLRLISEAFGAKVEWNGEKQQATVQTADKSLYIMGYPYFEWEGNHFVYSGDLVNGLPQGQGTAVKGTSIYNDVWYKGAWDQGKPVELLSNDYKIYVNGNYLTSDYPPIVRNDVVYLPLWALLGTLKMSAKPVGDVLRINHPNRVLLIGSDSNLITYFGNSMDQHSNRMEYPVISEQSVLYVPITFLPEYLDVQVAWGEGRRIDLTAGDLTKNTSWGVDNKINKTAEQLQTDIAAESIWKKYGDSLWSSRDLPYPAGQKFNQYEKLTVISYSGLNATLSDGNQSIDFKFSSLSSLGAAFYTKDPLAEFDWSSETKDLIRREKVAIGMTREQVLVSWGKPDNVNAYGGKMEQWVYRYGSSFKAQYLYFSGNILDSIQNP</sequence>
<comment type="caution">
    <text evidence="3">The sequence shown here is derived from an EMBL/GenBank/DDBJ whole genome shotgun (WGS) entry which is preliminary data.</text>
</comment>
<dbReference type="Gene3D" id="3.30.457.10">
    <property type="entry name" value="Copper amine oxidase-like, N-terminal domain"/>
    <property type="match status" value="1"/>
</dbReference>
<evidence type="ECO:0000313" key="4">
    <source>
        <dbReference type="Proteomes" id="UP001597180"/>
    </source>
</evidence>
<feature type="signal peptide" evidence="1">
    <location>
        <begin position="1"/>
        <end position="27"/>
    </location>
</feature>
<dbReference type="InterPro" id="IPR036582">
    <property type="entry name" value="Mao_N_sf"/>
</dbReference>
<name>A0ABW3UYN7_9BACL</name>
<feature type="domain" description="Copper amine oxidase-like N-terminal" evidence="2">
    <location>
        <begin position="43"/>
        <end position="135"/>
    </location>
</feature>
<dbReference type="Proteomes" id="UP001597180">
    <property type="component" value="Unassembled WGS sequence"/>
</dbReference>
<dbReference type="RefSeq" id="WP_345587726.1">
    <property type="nucleotide sequence ID" value="NZ_BAABJG010000013.1"/>
</dbReference>
<accession>A0ABW3UYN7</accession>
<dbReference type="Pfam" id="PF07833">
    <property type="entry name" value="Cu_amine_oxidN1"/>
    <property type="match status" value="2"/>
</dbReference>
<keyword evidence="1" id="KW-0732">Signal</keyword>
<keyword evidence="4" id="KW-1185">Reference proteome</keyword>
<feature type="domain" description="Copper amine oxidase-like N-terminal" evidence="2">
    <location>
        <begin position="207"/>
        <end position="313"/>
    </location>
</feature>
<gene>
    <name evidence="3" type="ORF">ACFQ4B_35605</name>
</gene>
<dbReference type="InterPro" id="IPR012854">
    <property type="entry name" value="Cu_amine_oxidase-like_N"/>
</dbReference>
<evidence type="ECO:0000313" key="3">
    <source>
        <dbReference type="EMBL" id="MFD1225419.1"/>
    </source>
</evidence>
<organism evidence="3 4">
    <name type="scientific">Paenibacillus vulneris</name>
    <dbReference type="NCBI Taxonomy" id="1133364"/>
    <lineage>
        <taxon>Bacteria</taxon>
        <taxon>Bacillati</taxon>
        <taxon>Bacillota</taxon>
        <taxon>Bacilli</taxon>
        <taxon>Bacillales</taxon>
        <taxon>Paenibacillaceae</taxon>
        <taxon>Paenibacillus</taxon>
    </lineage>
</organism>
<proteinExistence type="predicted"/>
<reference evidence="4" key="1">
    <citation type="journal article" date="2019" name="Int. J. Syst. Evol. Microbiol.">
        <title>The Global Catalogue of Microorganisms (GCM) 10K type strain sequencing project: providing services to taxonomists for standard genome sequencing and annotation.</title>
        <authorList>
            <consortium name="The Broad Institute Genomics Platform"/>
            <consortium name="The Broad Institute Genome Sequencing Center for Infectious Disease"/>
            <person name="Wu L."/>
            <person name="Ma J."/>
        </authorList>
    </citation>
    <scope>NUCLEOTIDE SEQUENCE [LARGE SCALE GENOMIC DNA]</scope>
    <source>
        <strain evidence="4">CCUG 53270</strain>
    </source>
</reference>
<dbReference type="EMBL" id="JBHTLU010000059">
    <property type="protein sequence ID" value="MFD1225419.1"/>
    <property type="molecule type" value="Genomic_DNA"/>
</dbReference>
<protein>
    <submittedName>
        <fullName evidence="3">Stalk domain-containing protein</fullName>
    </submittedName>
</protein>
<dbReference type="SUPFAM" id="SSF55383">
    <property type="entry name" value="Copper amine oxidase, domain N"/>
    <property type="match status" value="1"/>
</dbReference>